<dbReference type="SMART" id="SM00387">
    <property type="entry name" value="HATPase_c"/>
    <property type="match status" value="1"/>
</dbReference>
<dbReference type="Proteomes" id="UP000574276">
    <property type="component" value="Unassembled WGS sequence"/>
</dbReference>
<keyword evidence="10" id="KW-0902">Two-component regulatory system</keyword>
<evidence type="ECO:0000256" key="12">
    <source>
        <dbReference type="SAM" id="Phobius"/>
    </source>
</evidence>
<dbReference type="GO" id="GO:0005886">
    <property type="term" value="C:plasma membrane"/>
    <property type="evidence" value="ECO:0007669"/>
    <property type="project" value="UniProtKB-SubCell"/>
</dbReference>
<dbReference type="InterPro" id="IPR004358">
    <property type="entry name" value="Sig_transdc_His_kin-like_C"/>
</dbReference>
<comment type="subcellular location">
    <subcellularLocation>
        <location evidence="2">Cell membrane</location>
        <topology evidence="2">Multi-pass membrane protein</topology>
    </subcellularLocation>
</comment>
<dbReference type="Pfam" id="PF02518">
    <property type="entry name" value="HATPase_c"/>
    <property type="match status" value="1"/>
</dbReference>
<evidence type="ECO:0000256" key="4">
    <source>
        <dbReference type="ARBA" id="ARBA00022475"/>
    </source>
</evidence>
<feature type="transmembrane region" description="Helical" evidence="12">
    <location>
        <begin position="21"/>
        <end position="40"/>
    </location>
</feature>
<proteinExistence type="predicted"/>
<keyword evidence="4" id="KW-1003">Cell membrane</keyword>
<dbReference type="AlphaFoldDB" id="A0A839JYI2"/>
<keyword evidence="16" id="KW-1185">Reference proteome</keyword>
<protein>
    <recommendedName>
        <fullName evidence="3">histidine kinase</fullName>
        <ecNumber evidence="3">2.7.13.3</ecNumber>
    </recommendedName>
</protein>
<evidence type="ECO:0000256" key="9">
    <source>
        <dbReference type="ARBA" id="ARBA00022989"/>
    </source>
</evidence>
<dbReference type="EMBL" id="JACEGA010000001">
    <property type="protein sequence ID" value="MBB2182052.1"/>
    <property type="molecule type" value="Genomic_DNA"/>
</dbReference>
<dbReference type="RefSeq" id="WP_228351785.1">
    <property type="nucleotide sequence ID" value="NZ_JACEGA010000001.1"/>
</dbReference>
<evidence type="ECO:0000256" key="1">
    <source>
        <dbReference type="ARBA" id="ARBA00000085"/>
    </source>
</evidence>
<evidence type="ECO:0000259" key="14">
    <source>
        <dbReference type="PROSITE" id="PS50885"/>
    </source>
</evidence>
<dbReference type="InterPro" id="IPR005467">
    <property type="entry name" value="His_kinase_dom"/>
</dbReference>
<name>A0A839JYI2_9FIRM</name>
<dbReference type="InterPro" id="IPR003594">
    <property type="entry name" value="HATPase_dom"/>
</dbReference>
<dbReference type="PANTHER" id="PTHR45453:SF2">
    <property type="entry name" value="HISTIDINE KINASE"/>
    <property type="match status" value="1"/>
</dbReference>
<evidence type="ECO:0000256" key="5">
    <source>
        <dbReference type="ARBA" id="ARBA00022553"/>
    </source>
</evidence>
<dbReference type="InterPro" id="IPR050351">
    <property type="entry name" value="BphY/WalK/GraS-like"/>
</dbReference>
<evidence type="ECO:0000256" key="10">
    <source>
        <dbReference type="ARBA" id="ARBA00023012"/>
    </source>
</evidence>
<dbReference type="FunFam" id="1.10.287.130:FF:000001">
    <property type="entry name" value="Two-component sensor histidine kinase"/>
    <property type="match status" value="1"/>
</dbReference>
<dbReference type="PROSITE" id="PS50109">
    <property type="entry name" value="HIS_KIN"/>
    <property type="match status" value="1"/>
</dbReference>
<evidence type="ECO:0000256" key="8">
    <source>
        <dbReference type="ARBA" id="ARBA00022777"/>
    </source>
</evidence>
<keyword evidence="6" id="KW-0808">Transferase</keyword>
<dbReference type="PROSITE" id="PS50885">
    <property type="entry name" value="HAMP"/>
    <property type="match status" value="1"/>
</dbReference>
<dbReference type="EC" id="2.7.13.3" evidence="3"/>
<comment type="catalytic activity">
    <reaction evidence="1">
        <text>ATP + protein L-histidine = ADP + protein N-phospho-L-histidine.</text>
        <dbReference type="EC" id="2.7.13.3"/>
    </reaction>
</comment>
<gene>
    <name evidence="15" type="ORF">H0486_04085</name>
</gene>
<evidence type="ECO:0000313" key="16">
    <source>
        <dbReference type="Proteomes" id="UP000574276"/>
    </source>
</evidence>
<organism evidence="15 16">
    <name type="scientific">Variimorphobacter saccharofermentans</name>
    <dbReference type="NCBI Taxonomy" id="2755051"/>
    <lineage>
        <taxon>Bacteria</taxon>
        <taxon>Bacillati</taxon>
        <taxon>Bacillota</taxon>
        <taxon>Clostridia</taxon>
        <taxon>Lachnospirales</taxon>
        <taxon>Lachnospiraceae</taxon>
        <taxon>Variimorphobacter</taxon>
    </lineage>
</organism>
<dbReference type="Gene3D" id="3.30.565.10">
    <property type="entry name" value="Histidine kinase-like ATPase, C-terminal domain"/>
    <property type="match status" value="1"/>
</dbReference>
<dbReference type="SUPFAM" id="SSF158472">
    <property type="entry name" value="HAMP domain-like"/>
    <property type="match status" value="1"/>
</dbReference>
<dbReference type="PANTHER" id="PTHR45453">
    <property type="entry name" value="PHOSPHATE REGULON SENSOR PROTEIN PHOR"/>
    <property type="match status" value="1"/>
</dbReference>
<dbReference type="GO" id="GO:0000155">
    <property type="term" value="F:phosphorelay sensor kinase activity"/>
    <property type="evidence" value="ECO:0007669"/>
    <property type="project" value="InterPro"/>
</dbReference>
<dbReference type="CDD" id="cd00082">
    <property type="entry name" value="HisKA"/>
    <property type="match status" value="1"/>
</dbReference>
<dbReference type="CDD" id="cd00075">
    <property type="entry name" value="HATPase"/>
    <property type="match status" value="1"/>
</dbReference>
<dbReference type="Gene3D" id="6.10.340.10">
    <property type="match status" value="1"/>
</dbReference>
<keyword evidence="9 12" id="KW-1133">Transmembrane helix</keyword>
<dbReference type="InterPro" id="IPR003661">
    <property type="entry name" value="HisK_dim/P_dom"/>
</dbReference>
<sequence>MENENKVKIYNRLFFKLYINYAVMLLVTALLIGLIFMKLYEDQTMNNTIHQLQVQAENIANATTKKYIKTGKSDNYLEYINTITEVNGWDIWTVSNPNASNPMSEAMNNSITFEEFLADDEYAEYVKILKDVFENETWSYAKGDDEIYQMPTITIGYPIYGIDREVVGAVLIKQMVEGQNEIISGSLKLIVISIVVSLAISFIIVIIFATELSMPISRMRLTALELAAGNYHSKTGINRDDEIGDLAKTVDILSEKLLENDIQRKNLDQMRLDFFANVSHELRTPITVIRAYTETLADGVVKEEDKITQYYERMLSECKSMERLVGDLLILSKMQNPDFAIEKEPVNLVQVMEDIIRSASAIAEKKNIKIDVEKNQPVIMILGDYDRLRQMFMVILDNAIKFSDENKTVHINLLKSDKILVSIKDEGIGIDKADIANIFEKFYKSNLRQNASGTGLGLAIAKQIALKHDGNIEVESTLGQGTIFTFEFPLFEMESNCN</sequence>
<dbReference type="GO" id="GO:0004721">
    <property type="term" value="F:phosphoprotein phosphatase activity"/>
    <property type="evidence" value="ECO:0007669"/>
    <property type="project" value="TreeGrafter"/>
</dbReference>
<reference evidence="15 16" key="1">
    <citation type="submission" date="2020-07" db="EMBL/GenBank/DDBJ databases">
        <title>Characterization and genome sequencing of isolate MD1, a novel member within the family Lachnospiraceae.</title>
        <authorList>
            <person name="Rettenmaier R."/>
            <person name="Di Bello L."/>
            <person name="Zinser C."/>
            <person name="Scheitz K."/>
            <person name="Liebl W."/>
            <person name="Zverlov V."/>
        </authorList>
    </citation>
    <scope>NUCLEOTIDE SEQUENCE [LARGE SCALE GENOMIC DNA]</scope>
    <source>
        <strain evidence="15 16">MD1</strain>
    </source>
</reference>
<feature type="transmembrane region" description="Helical" evidence="12">
    <location>
        <begin position="189"/>
        <end position="210"/>
    </location>
</feature>
<keyword evidence="8" id="KW-0418">Kinase</keyword>
<dbReference type="GO" id="GO:0016036">
    <property type="term" value="P:cellular response to phosphate starvation"/>
    <property type="evidence" value="ECO:0007669"/>
    <property type="project" value="TreeGrafter"/>
</dbReference>
<evidence type="ECO:0000313" key="15">
    <source>
        <dbReference type="EMBL" id="MBB2182052.1"/>
    </source>
</evidence>
<evidence type="ECO:0000256" key="11">
    <source>
        <dbReference type="ARBA" id="ARBA00023136"/>
    </source>
</evidence>
<dbReference type="InterPro" id="IPR036890">
    <property type="entry name" value="HATPase_C_sf"/>
</dbReference>
<evidence type="ECO:0000256" key="6">
    <source>
        <dbReference type="ARBA" id="ARBA00022679"/>
    </source>
</evidence>
<feature type="domain" description="HAMP" evidence="14">
    <location>
        <begin position="210"/>
        <end position="262"/>
    </location>
</feature>
<dbReference type="FunFam" id="3.30.565.10:FF:000006">
    <property type="entry name" value="Sensor histidine kinase WalK"/>
    <property type="match status" value="1"/>
</dbReference>
<keyword evidence="7 12" id="KW-0812">Transmembrane</keyword>
<dbReference type="CDD" id="cd06225">
    <property type="entry name" value="HAMP"/>
    <property type="match status" value="1"/>
</dbReference>
<comment type="caution">
    <text evidence="15">The sequence shown here is derived from an EMBL/GenBank/DDBJ whole genome shotgun (WGS) entry which is preliminary data.</text>
</comment>
<evidence type="ECO:0000256" key="3">
    <source>
        <dbReference type="ARBA" id="ARBA00012438"/>
    </source>
</evidence>
<dbReference type="Pfam" id="PF00512">
    <property type="entry name" value="HisKA"/>
    <property type="match status" value="1"/>
</dbReference>
<accession>A0A839JYI2</accession>
<feature type="domain" description="Histidine kinase" evidence="13">
    <location>
        <begin position="277"/>
        <end position="492"/>
    </location>
</feature>
<evidence type="ECO:0000256" key="7">
    <source>
        <dbReference type="ARBA" id="ARBA00022692"/>
    </source>
</evidence>
<keyword evidence="11 12" id="KW-0472">Membrane</keyword>
<dbReference type="SUPFAM" id="SSF47384">
    <property type="entry name" value="Homodimeric domain of signal transducing histidine kinase"/>
    <property type="match status" value="1"/>
</dbReference>
<evidence type="ECO:0000256" key="2">
    <source>
        <dbReference type="ARBA" id="ARBA00004651"/>
    </source>
</evidence>
<dbReference type="Pfam" id="PF00672">
    <property type="entry name" value="HAMP"/>
    <property type="match status" value="1"/>
</dbReference>
<evidence type="ECO:0000259" key="13">
    <source>
        <dbReference type="PROSITE" id="PS50109"/>
    </source>
</evidence>
<dbReference type="PRINTS" id="PR00344">
    <property type="entry name" value="BCTRLSENSOR"/>
</dbReference>
<dbReference type="InterPro" id="IPR003660">
    <property type="entry name" value="HAMP_dom"/>
</dbReference>
<dbReference type="SUPFAM" id="SSF55874">
    <property type="entry name" value="ATPase domain of HSP90 chaperone/DNA topoisomerase II/histidine kinase"/>
    <property type="match status" value="1"/>
</dbReference>
<keyword evidence="5" id="KW-0597">Phosphoprotein</keyword>
<dbReference type="Gene3D" id="1.10.287.130">
    <property type="match status" value="1"/>
</dbReference>
<dbReference type="InterPro" id="IPR036097">
    <property type="entry name" value="HisK_dim/P_sf"/>
</dbReference>
<dbReference type="SMART" id="SM00388">
    <property type="entry name" value="HisKA"/>
    <property type="match status" value="1"/>
</dbReference>